<feature type="non-terminal residue" evidence="1">
    <location>
        <position position="51"/>
    </location>
</feature>
<evidence type="ECO:0000313" key="2">
    <source>
        <dbReference type="Proteomes" id="UP000789570"/>
    </source>
</evidence>
<keyword evidence="2" id="KW-1185">Reference proteome</keyword>
<evidence type="ECO:0000313" key="1">
    <source>
        <dbReference type="EMBL" id="CAG8740832.1"/>
    </source>
</evidence>
<name>A0A9N9NKL6_9GLOM</name>
<proteinExistence type="predicted"/>
<comment type="caution">
    <text evidence="1">The sequence shown here is derived from an EMBL/GenBank/DDBJ whole genome shotgun (WGS) entry which is preliminary data.</text>
</comment>
<dbReference type="AlphaFoldDB" id="A0A9N9NKL6"/>
<gene>
    <name evidence="1" type="ORF">FCALED_LOCUS15607</name>
</gene>
<organism evidence="1 2">
    <name type="scientific">Funneliformis caledonium</name>
    <dbReference type="NCBI Taxonomy" id="1117310"/>
    <lineage>
        <taxon>Eukaryota</taxon>
        <taxon>Fungi</taxon>
        <taxon>Fungi incertae sedis</taxon>
        <taxon>Mucoromycota</taxon>
        <taxon>Glomeromycotina</taxon>
        <taxon>Glomeromycetes</taxon>
        <taxon>Glomerales</taxon>
        <taxon>Glomeraceae</taxon>
        <taxon>Funneliformis</taxon>
    </lineage>
</organism>
<reference evidence="1" key="1">
    <citation type="submission" date="2021-06" db="EMBL/GenBank/DDBJ databases">
        <authorList>
            <person name="Kallberg Y."/>
            <person name="Tangrot J."/>
            <person name="Rosling A."/>
        </authorList>
    </citation>
    <scope>NUCLEOTIDE SEQUENCE</scope>
    <source>
        <strain evidence="1">UK204</strain>
    </source>
</reference>
<sequence>IIVIECSFGKTVTGDVKTLGKCRMPYKTLLHKAHQKWGATEMSLLVEGLYK</sequence>
<accession>A0A9N9NKL6</accession>
<dbReference type="EMBL" id="CAJVPQ010014865">
    <property type="protein sequence ID" value="CAG8740832.1"/>
    <property type="molecule type" value="Genomic_DNA"/>
</dbReference>
<protein>
    <submittedName>
        <fullName evidence="1">16222_t:CDS:1</fullName>
    </submittedName>
</protein>
<dbReference type="Proteomes" id="UP000789570">
    <property type="component" value="Unassembled WGS sequence"/>
</dbReference>
<feature type="non-terminal residue" evidence="1">
    <location>
        <position position="1"/>
    </location>
</feature>